<reference evidence="5 6" key="1">
    <citation type="submission" date="2016-07" db="EMBL/GenBank/DDBJ databases">
        <title>Draft genome of Scalindua rubra, obtained from a brine-seawater interface in the Red Sea, sheds light on salt adaptation in anammox bacteria.</title>
        <authorList>
            <person name="Speth D.R."/>
            <person name="Lagkouvardos I."/>
            <person name="Wang Y."/>
            <person name="Qian P.-Y."/>
            <person name="Dutilh B.E."/>
            <person name="Jetten M.S."/>
        </authorList>
    </citation>
    <scope>NUCLEOTIDE SEQUENCE [LARGE SCALE GENOMIC DNA]</scope>
    <source>
        <strain evidence="5">BSI-1</strain>
    </source>
</reference>
<dbReference type="InterPro" id="IPR003593">
    <property type="entry name" value="AAA+_ATPase"/>
</dbReference>
<organism evidence="5 6">
    <name type="scientific">Candidatus Scalindua rubra</name>
    <dbReference type="NCBI Taxonomy" id="1872076"/>
    <lineage>
        <taxon>Bacteria</taxon>
        <taxon>Pseudomonadati</taxon>
        <taxon>Planctomycetota</taxon>
        <taxon>Candidatus Brocadiia</taxon>
        <taxon>Candidatus Brocadiales</taxon>
        <taxon>Candidatus Scalinduaceae</taxon>
        <taxon>Candidatus Scalindua</taxon>
    </lineage>
</organism>
<dbReference type="InterPro" id="IPR017871">
    <property type="entry name" value="ABC_transporter-like_CS"/>
</dbReference>
<keyword evidence="2" id="KW-0547">Nucleotide-binding</keyword>
<dbReference type="Pfam" id="PF00005">
    <property type="entry name" value="ABC_tran"/>
    <property type="match status" value="1"/>
</dbReference>
<comment type="caution">
    <text evidence="5">The sequence shown here is derived from an EMBL/GenBank/DDBJ whole genome shotgun (WGS) entry which is preliminary data.</text>
</comment>
<sequence length="265" mass="29818">MNHIVIENLCKYFGDSGNRVDVLRNINLSVRRGEFLTLFGPNGCGKTTLVNIVAGIENYDSGILKINETHSDPGTANPGVSYVFQDYRETLMPWLNAGENICFPLLLQGVNKIYRHSKLNDLLERFGVTIKPKAKIYTLSGGQAQLVSILRALITNPEILILDEPFSALDYQTCLSLYDKILDIWRRAGVTVLFISHEIDEALYLGDRTVFLSRRPATILDILQNEMPRPRTLDMMGSPEFASLKKKAIDIFQGEIIRGNTVNQK</sequence>
<dbReference type="InterPro" id="IPR027417">
    <property type="entry name" value="P-loop_NTPase"/>
</dbReference>
<accession>A0A1E3XAJ7</accession>
<dbReference type="PROSITE" id="PS00211">
    <property type="entry name" value="ABC_TRANSPORTER_1"/>
    <property type="match status" value="1"/>
</dbReference>
<dbReference type="PROSITE" id="PS50893">
    <property type="entry name" value="ABC_TRANSPORTER_2"/>
    <property type="match status" value="1"/>
</dbReference>
<dbReference type="PANTHER" id="PTHR42788">
    <property type="entry name" value="TAURINE IMPORT ATP-BINDING PROTEIN-RELATED"/>
    <property type="match status" value="1"/>
</dbReference>
<dbReference type="PATRIC" id="fig|1872076.5.peg.2628"/>
<feature type="domain" description="ABC transporter" evidence="4">
    <location>
        <begin position="4"/>
        <end position="239"/>
    </location>
</feature>
<evidence type="ECO:0000256" key="3">
    <source>
        <dbReference type="ARBA" id="ARBA00022840"/>
    </source>
</evidence>
<dbReference type="InterPro" id="IPR050166">
    <property type="entry name" value="ABC_transporter_ATP-bind"/>
</dbReference>
<evidence type="ECO:0000313" key="6">
    <source>
        <dbReference type="Proteomes" id="UP000094056"/>
    </source>
</evidence>
<dbReference type="GO" id="GO:0005524">
    <property type="term" value="F:ATP binding"/>
    <property type="evidence" value="ECO:0007669"/>
    <property type="project" value="UniProtKB-KW"/>
</dbReference>
<dbReference type="SUPFAM" id="SSF52540">
    <property type="entry name" value="P-loop containing nucleoside triphosphate hydrolases"/>
    <property type="match status" value="1"/>
</dbReference>
<evidence type="ECO:0000256" key="2">
    <source>
        <dbReference type="ARBA" id="ARBA00022741"/>
    </source>
</evidence>
<dbReference type="AlphaFoldDB" id="A0A1E3XAJ7"/>
<dbReference type="Gene3D" id="3.40.50.300">
    <property type="entry name" value="P-loop containing nucleotide triphosphate hydrolases"/>
    <property type="match status" value="1"/>
</dbReference>
<name>A0A1E3XAJ7_9BACT</name>
<dbReference type="PANTHER" id="PTHR42788:SF13">
    <property type="entry name" value="ALIPHATIC SULFONATES IMPORT ATP-BINDING PROTEIN SSUB"/>
    <property type="match status" value="1"/>
</dbReference>
<dbReference type="SMART" id="SM00382">
    <property type="entry name" value="AAA"/>
    <property type="match status" value="1"/>
</dbReference>
<evidence type="ECO:0000259" key="4">
    <source>
        <dbReference type="PROSITE" id="PS50893"/>
    </source>
</evidence>
<keyword evidence="3" id="KW-0067">ATP-binding</keyword>
<dbReference type="EMBL" id="MAYW01000054">
    <property type="protein sequence ID" value="ODS32628.1"/>
    <property type="molecule type" value="Genomic_DNA"/>
</dbReference>
<gene>
    <name evidence="5" type="ORF">SCARUB_02229</name>
</gene>
<dbReference type="InterPro" id="IPR003439">
    <property type="entry name" value="ABC_transporter-like_ATP-bd"/>
</dbReference>
<protein>
    <submittedName>
        <fullName evidence="5">ABC-type nitrate/sulfonate/bicarbonate transport system ATPase component</fullName>
    </submittedName>
</protein>
<keyword evidence="1" id="KW-0813">Transport</keyword>
<evidence type="ECO:0000256" key="1">
    <source>
        <dbReference type="ARBA" id="ARBA00022448"/>
    </source>
</evidence>
<proteinExistence type="predicted"/>
<evidence type="ECO:0000313" key="5">
    <source>
        <dbReference type="EMBL" id="ODS32628.1"/>
    </source>
</evidence>
<dbReference type="Proteomes" id="UP000094056">
    <property type="component" value="Unassembled WGS sequence"/>
</dbReference>
<dbReference type="GO" id="GO:0016887">
    <property type="term" value="F:ATP hydrolysis activity"/>
    <property type="evidence" value="ECO:0007669"/>
    <property type="project" value="InterPro"/>
</dbReference>